<feature type="domain" description="ShKT" evidence="3">
    <location>
        <begin position="49"/>
        <end position="86"/>
    </location>
</feature>
<dbReference type="SUPFAM" id="SSF55797">
    <property type="entry name" value="PR-1-like"/>
    <property type="match status" value="1"/>
</dbReference>
<dbReference type="Pfam" id="PF01549">
    <property type="entry name" value="ShK"/>
    <property type="match status" value="2"/>
</dbReference>
<dbReference type="SMART" id="SM00198">
    <property type="entry name" value="SCP"/>
    <property type="match status" value="1"/>
</dbReference>
<evidence type="ECO:0000259" key="3">
    <source>
        <dbReference type="PROSITE" id="PS51670"/>
    </source>
</evidence>
<dbReference type="Proteomes" id="UP001642483">
    <property type="component" value="Unassembled WGS sequence"/>
</dbReference>
<dbReference type="EMBL" id="CAWYQH010000001">
    <property type="protein sequence ID" value="CAK8671845.1"/>
    <property type="molecule type" value="Genomic_DNA"/>
</dbReference>
<dbReference type="InterPro" id="IPR034113">
    <property type="entry name" value="SCP_GAPR1-like"/>
</dbReference>
<proteinExistence type="predicted"/>
<dbReference type="InterPro" id="IPR035940">
    <property type="entry name" value="CAP_sf"/>
</dbReference>
<evidence type="ECO:0000313" key="5">
    <source>
        <dbReference type="Proteomes" id="UP001642483"/>
    </source>
</evidence>
<reference evidence="4 5" key="1">
    <citation type="submission" date="2024-02" db="EMBL/GenBank/DDBJ databases">
        <authorList>
            <person name="Daric V."/>
            <person name="Darras S."/>
        </authorList>
    </citation>
    <scope>NUCLEOTIDE SEQUENCE [LARGE SCALE GENOMIC DNA]</scope>
</reference>
<evidence type="ECO:0000256" key="1">
    <source>
        <dbReference type="PROSITE-ProRule" id="PRU01005"/>
    </source>
</evidence>
<feature type="domain" description="ShKT" evidence="3">
    <location>
        <begin position="155"/>
        <end position="193"/>
    </location>
</feature>
<dbReference type="CDD" id="cd05382">
    <property type="entry name" value="CAP_GAPR1-like"/>
    <property type="match status" value="1"/>
</dbReference>
<gene>
    <name evidence="4" type="ORF">CVLEPA_LOCUS877</name>
</gene>
<dbReference type="PANTHER" id="PTHR10334">
    <property type="entry name" value="CYSTEINE-RICH SECRETORY PROTEIN-RELATED"/>
    <property type="match status" value="1"/>
</dbReference>
<keyword evidence="2" id="KW-0732">Signal</keyword>
<comment type="caution">
    <text evidence="1">Lacks conserved residue(s) required for the propagation of feature annotation.</text>
</comment>
<evidence type="ECO:0000256" key="2">
    <source>
        <dbReference type="SAM" id="SignalP"/>
    </source>
</evidence>
<dbReference type="Gene3D" id="3.40.33.10">
    <property type="entry name" value="CAP"/>
    <property type="match status" value="1"/>
</dbReference>
<dbReference type="InterPro" id="IPR001283">
    <property type="entry name" value="CRISP-related"/>
</dbReference>
<feature type="signal peptide" evidence="2">
    <location>
        <begin position="1"/>
        <end position="15"/>
    </location>
</feature>
<sequence>MKLLVLLSLIAVCYCQKSTTANLLQSAIRNHLTGQLYLPGTPRACQKNCNDQNKFCGTPQMRLFCNQTNFLGIIIKSKCPRACKVCKPCNGISARTCLPDKNCRDSHKLCSTFLAPKLCKDEKVGYLVSQKCKKSCGICMSCEGLTPVPDCSRDCKDAHKSCPDWAHDFDYCKNESIHHEWMMINCKLSCRTCKPCGGIPPPKPTFKPIAPTFPSTTTFRPPLRRCDRGRTVGVSVRDQCLNTHNYYRCLHGLQPLRYDFILESSAQAYANKLATFQSSGPSRLGIDRARDVGENIAEKASNTFTVNDAVTGWYATGLGFDYHSGSLSKETGTFTQVIWKETSSVGCALRRLGSETFVVAHYRRAGNEELTFFSNIQEPTRDVCEAMCGSSACQGHDGSRSKCDCERSGSREDVPVCEGRCVVSCPRPRNYSEQNWEESCEGVRECRCVTSSSRFGDRIGATCI</sequence>
<accession>A0ABP0EWN4</accession>
<feature type="domain" description="ShKT" evidence="3">
    <location>
        <begin position="103"/>
        <end position="139"/>
    </location>
</feature>
<dbReference type="InterPro" id="IPR003582">
    <property type="entry name" value="ShKT_dom"/>
</dbReference>
<feature type="chain" id="PRO_5046373870" description="ShKT domain-containing protein" evidence="2">
    <location>
        <begin position="16"/>
        <end position="464"/>
    </location>
</feature>
<dbReference type="SMART" id="SM00254">
    <property type="entry name" value="ShKT"/>
    <property type="match status" value="3"/>
</dbReference>
<organism evidence="4 5">
    <name type="scientific">Clavelina lepadiformis</name>
    <name type="common">Light-bulb sea squirt</name>
    <name type="synonym">Ascidia lepadiformis</name>
    <dbReference type="NCBI Taxonomy" id="159417"/>
    <lineage>
        <taxon>Eukaryota</taxon>
        <taxon>Metazoa</taxon>
        <taxon>Chordata</taxon>
        <taxon>Tunicata</taxon>
        <taxon>Ascidiacea</taxon>
        <taxon>Aplousobranchia</taxon>
        <taxon>Clavelinidae</taxon>
        <taxon>Clavelina</taxon>
    </lineage>
</organism>
<comment type="caution">
    <text evidence="4">The sequence shown here is derived from an EMBL/GenBank/DDBJ whole genome shotgun (WGS) entry which is preliminary data.</text>
</comment>
<dbReference type="PROSITE" id="PS51670">
    <property type="entry name" value="SHKT"/>
    <property type="match status" value="3"/>
</dbReference>
<evidence type="ECO:0000313" key="4">
    <source>
        <dbReference type="EMBL" id="CAK8671845.1"/>
    </source>
</evidence>
<dbReference type="InterPro" id="IPR014044">
    <property type="entry name" value="CAP_dom"/>
</dbReference>
<name>A0ABP0EWN4_CLALP</name>
<keyword evidence="5" id="KW-1185">Reference proteome</keyword>
<dbReference type="Pfam" id="PF00188">
    <property type="entry name" value="CAP"/>
    <property type="match status" value="1"/>
</dbReference>
<protein>
    <recommendedName>
        <fullName evidence="3">ShKT domain-containing protein</fullName>
    </recommendedName>
</protein>